<accession>A0A4R3L9X6</accession>
<feature type="region of interest" description="Disordered" evidence="1">
    <location>
        <begin position="52"/>
        <end position="79"/>
    </location>
</feature>
<protein>
    <submittedName>
        <fullName evidence="2">Uncharacterized protein</fullName>
    </submittedName>
</protein>
<evidence type="ECO:0000313" key="3">
    <source>
        <dbReference type="Proteomes" id="UP000294937"/>
    </source>
</evidence>
<dbReference type="Proteomes" id="UP000294937">
    <property type="component" value="Unassembled WGS sequence"/>
</dbReference>
<proteinExistence type="predicted"/>
<dbReference type="EMBL" id="SMAG01000001">
    <property type="protein sequence ID" value="TCS96623.1"/>
    <property type="molecule type" value="Genomic_DNA"/>
</dbReference>
<dbReference type="AlphaFoldDB" id="A0A4R3L9X6"/>
<feature type="compositionally biased region" description="Basic and acidic residues" evidence="1">
    <location>
        <begin position="63"/>
        <end position="76"/>
    </location>
</feature>
<name>A0A4R3L9X6_9BACL</name>
<sequence length="159" mass="18645">MFHTSNWEKASQTEKMKALQFLEYDYALKQGRYPSYIEEIAKSIEKEYNNQFEEQKNLSSPKNSHEQKIEQTKEANEQILTHNSSQFSAIMNRINELYKQQTGKDLVPSLSKKSNNMDGIHNESQPLINVRDVITEAVEERKELSQVINQKEKGMNWKC</sequence>
<evidence type="ECO:0000256" key="1">
    <source>
        <dbReference type="SAM" id="MobiDB-lite"/>
    </source>
</evidence>
<evidence type="ECO:0000313" key="2">
    <source>
        <dbReference type="EMBL" id="TCS96623.1"/>
    </source>
</evidence>
<organism evidence="2 3">
    <name type="scientific">Hazenella coriacea</name>
    <dbReference type="NCBI Taxonomy" id="1179467"/>
    <lineage>
        <taxon>Bacteria</taxon>
        <taxon>Bacillati</taxon>
        <taxon>Bacillota</taxon>
        <taxon>Bacilli</taxon>
        <taxon>Bacillales</taxon>
        <taxon>Thermoactinomycetaceae</taxon>
        <taxon>Hazenella</taxon>
    </lineage>
</organism>
<reference evidence="2 3" key="1">
    <citation type="submission" date="2019-03" db="EMBL/GenBank/DDBJ databases">
        <title>Genomic Encyclopedia of Type Strains, Phase IV (KMG-IV): sequencing the most valuable type-strain genomes for metagenomic binning, comparative biology and taxonomic classification.</title>
        <authorList>
            <person name="Goeker M."/>
        </authorList>
    </citation>
    <scope>NUCLEOTIDE SEQUENCE [LARGE SCALE GENOMIC DNA]</scope>
    <source>
        <strain evidence="2 3">DSM 45707</strain>
    </source>
</reference>
<comment type="caution">
    <text evidence="2">The sequence shown here is derived from an EMBL/GenBank/DDBJ whole genome shotgun (WGS) entry which is preliminary data.</text>
</comment>
<gene>
    <name evidence="2" type="ORF">EDD58_101259</name>
</gene>
<keyword evidence="3" id="KW-1185">Reference proteome</keyword>